<gene>
    <name evidence="5" type="ORF">SAMN05880501_101798</name>
</gene>
<dbReference type="Proteomes" id="UP000219636">
    <property type="component" value="Unassembled WGS sequence"/>
</dbReference>
<dbReference type="RefSeq" id="WP_097072331.1">
    <property type="nucleotide sequence ID" value="NZ_OBMQ01000001.1"/>
</dbReference>
<keyword evidence="6" id="KW-1185">Reference proteome</keyword>
<dbReference type="SMART" id="SM00257">
    <property type="entry name" value="LysM"/>
    <property type="match status" value="1"/>
</dbReference>
<reference evidence="6" key="1">
    <citation type="submission" date="2017-08" db="EMBL/GenBank/DDBJ databases">
        <authorList>
            <person name="Varghese N."/>
            <person name="Submissions S."/>
        </authorList>
    </citation>
    <scope>NUCLEOTIDE SEQUENCE [LARGE SCALE GENOMIC DNA]</scope>
    <source>
        <strain evidence="6">JC22</strain>
    </source>
</reference>
<organism evidence="5 6">
    <name type="scientific">Ureibacillus xyleni</name>
    <dbReference type="NCBI Taxonomy" id="614648"/>
    <lineage>
        <taxon>Bacteria</taxon>
        <taxon>Bacillati</taxon>
        <taxon>Bacillota</taxon>
        <taxon>Bacilli</taxon>
        <taxon>Bacillales</taxon>
        <taxon>Caryophanaceae</taxon>
        <taxon>Ureibacillus</taxon>
    </lineage>
</organism>
<evidence type="ECO:0000256" key="1">
    <source>
        <dbReference type="SAM" id="Coils"/>
    </source>
</evidence>
<dbReference type="Pfam" id="PF01476">
    <property type="entry name" value="LysM"/>
    <property type="match status" value="1"/>
</dbReference>
<evidence type="ECO:0000259" key="4">
    <source>
        <dbReference type="PROSITE" id="PS51782"/>
    </source>
</evidence>
<dbReference type="SUPFAM" id="SSF54106">
    <property type="entry name" value="LysM domain"/>
    <property type="match status" value="1"/>
</dbReference>
<dbReference type="OrthoDB" id="2583609at2"/>
<protein>
    <submittedName>
        <fullName evidence="5">LysM domain-containing protein</fullName>
    </submittedName>
</protein>
<feature type="coiled-coil region" evidence="1">
    <location>
        <begin position="3"/>
        <end position="39"/>
    </location>
</feature>
<proteinExistence type="predicted"/>
<dbReference type="InterPro" id="IPR018392">
    <property type="entry name" value="LysM"/>
</dbReference>
<feature type="compositionally biased region" description="Basic and acidic residues" evidence="2">
    <location>
        <begin position="94"/>
        <end position="171"/>
    </location>
</feature>
<dbReference type="CDD" id="cd00118">
    <property type="entry name" value="LysM"/>
    <property type="match status" value="1"/>
</dbReference>
<feature type="region of interest" description="Disordered" evidence="2">
    <location>
        <begin position="84"/>
        <end position="177"/>
    </location>
</feature>
<evidence type="ECO:0000256" key="3">
    <source>
        <dbReference type="SAM" id="Phobius"/>
    </source>
</evidence>
<dbReference type="InterPro" id="IPR036779">
    <property type="entry name" value="LysM_dom_sf"/>
</dbReference>
<dbReference type="Gene3D" id="3.10.350.10">
    <property type="entry name" value="LysM domain"/>
    <property type="match status" value="1"/>
</dbReference>
<keyword evidence="3" id="KW-1133">Transmembrane helix</keyword>
<sequence length="217" mass="24800">MSKEDYREKIEEHRQLIEIEEKNSRMARTRRKVKKKKRKNPLMSILLFIFIVIPVMVLVYVTFLYKPGEQEVAKVDNGGAVVEVQKNDTLSSGGKDEPKPAIEDNEDKESKDQTNKKPVATEDTKQAELESAKKAEQAKQQELEKQKALEKQKELEKQKQQEQQKSSEQKVHTVQSNENLFRIAMKYYNDPSGVEKIKAANGLGSDSISVGQTLIIP</sequence>
<evidence type="ECO:0000313" key="6">
    <source>
        <dbReference type="Proteomes" id="UP000219636"/>
    </source>
</evidence>
<keyword evidence="1" id="KW-0175">Coiled coil</keyword>
<keyword evidence="3" id="KW-0472">Membrane</keyword>
<feature type="domain" description="LysM" evidence="4">
    <location>
        <begin position="170"/>
        <end position="216"/>
    </location>
</feature>
<accession>A0A285RJH3</accession>
<dbReference type="AlphaFoldDB" id="A0A285RJH3"/>
<feature type="transmembrane region" description="Helical" evidence="3">
    <location>
        <begin position="42"/>
        <end position="65"/>
    </location>
</feature>
<dbReference type="PROSITE" id="PS51782">
    <property type="entry name" value="LYSM"/>
    <property type="match status" value="1"/>
</dbReference>
<dbReference type="EMBL" id="OBMQ01000001">
    <property type="protein sequence ID" value="SOB94263.1"/>
    <property type="molecule type" value="Genomic_DNA"/>
</dbReference>
<evidence type="ECO:0000256" key="2">
    <source>
        <dbReference type="SAM" id="MobiDB-lite"/>
    </source>
</evidence>
<evidence type="ECO:0000313" key="5">
    <source>
        <dbReference type="EMBL" id="SOB94263.1"/>
    </source>
</evidence>
<name>A0A285RJH3_9BACL</name>
<keyword evidence="3" id="KW-0812">Transmembrane</keyword>